<dbReference type="AlphaFoldDB" id="A0A2G8KX96"/>
<dbReference type="Proteomes" id="UP000230750">
    <property type="component" value="Unassembled WGS sequence"/>
</dbReference>
<dbReference type="InterPro" id="IPR036179">
    <property type="entry name" value="Ig-like_dom_sf"/>
</dbReference>
<keyword evidence="3" id="KW-1185">Reference proteome</keyword>
<reference evidence="2 3" key="1">
    <citation type="journal article" date="2017" name="PLoS Biol.">
        <title>The sea cucumber genome provides insights into morphological evolution and visceral regeneration.</title>
        <authorList>
            <person name="Zhang X."/>
            <person name="Sun L."/>
            <person name="Yuan J."/>
            <person name="Sun Y."/>
            <person name="Gao Y."/>
            <person name="Zhang L."/>
            <person name="Li S."/>
            <person name="Dai H."/>
            <person name="Hamel J.F."/>
            <person name="Liu C."/>
            <person name="Yu Y."/>
            <person name="Liu S."/>
            <person name="Lin W."/>
            <person name="Guo K."/>
            <person name="Jin S."/>
            <person name="Xu P."/>
            <person name="Storey K.B."/>
            <person name="Huan P."/>
            <person name="Zhang T."/>
            <person name="Zhou Y."/>
            <person name="Zhang J."/>
            <person name="Lin C."/>
            <person name="Li X."/>
            <person name="Xing L."/>
            <person name="Huo D."/>
            <person name="Sun M."/>
            <person name="Wang L."/>
            <person name="Mercier A."/>
            <person name="Li F."/>
            <person name="Yang H."/>
            <person name="Xiang J."/>
        </authorList>
    </citation>
    <scope>NUCLEOTIDE SEQUENCE [LARGE SCALE GENOMIC DNA]</scope>
    <source>
        <strain evidence="2">Shaxun</strain>
        <tissue evidence="2">Muscle</tissue>
    </source>
</reference>
<gene>
    <name evidence="2" type="ORF">BSL78_10479</name>
</gene>
<proteinExistence type="predicted"/>
<accession>A0A2G8KX96</accession>
<dbReference type="InterPro" id="IPR027417">
    <property type="entry name" value="P-loop_NTPase"/>
</dbReference>
<evidence type="ECO:0000313" key="3">
    <source>
        <dbReference type="Proteomes" id="UP000230750"/>
    </source>
</evidence>
<dbReference type="EMBL" id="MRZV01000320">
    <property type="protein sequence ID" value="PIK52619.1"/>
    <property type="molecule type" value="Genomic_DNA"/>
</dbReference>
<name>A0A2G8KX96_STIJA</name>
<evidence type="ECO:0000313" key="2">
    <source>
        <dbReference type="EMBL" id="PIK52619.1"/>
    </source>
</evidence>
<sequence>MHSSYLSLLVCKANDPLNLLVHSEALVLVHNKGKETSQVNRTEVAVARNERIELPCIDGQHVLLVWEIISTEDNVSTPVIVDVDTANTTYVISREYELREGNLIISDAQLRHEGIYMCTYTHGAMEGVISLNLVVYENPIPNYPIIDGCTQDRYCVLGVNYNEILRCAVKGIRPEVDLEWRVYQDDSARMITFHGQQQLKTKSIDGTFDIFLTTEFTVKDTSNNRLTVECRAVGTNAKLFQLTSKAELLFQGIGYRKTRDPQISTANNEENVPMVQKAESDALKTFIAQLKLNYENLYCGIKPIPFLQDRCTVHELYVEGGIEYLLKGQTMKQKWERFDSYKNLFTHPQLRGNRWIIEAEPGYGKSTLALQLAYEWCHEVPESSLCSIDIFLLIRLRQLKDVSSIYEAIKKFILPTNSQFTIDEIKSFIDKCPSLMIILDGFDEYPEKEVENSDIFNILQRKMFPDCKVLLTTRSSRLPMEYAAQTNRLRLTGFKSEAQEEYLRKVVTINGYKSFENTIKEWLEENPVLKELCVVPLFFVMYAHLSLQSDALKNCTSMTNFFRYMITCLHSHMKSKFKDENVEKFEINENNHQQLDELCFSKLNGHSFNPDMDKEDLVQKLGKDFLDQYLTIGILREEETLVLSNQPGIEASEHVKNVSKIRFYHSLFCEWYAAHHLANVLDKVTLDDELEEDELEILEDLDPIELQYVVRFACGIKPTAAKHILDHLKISQEGIEALPILCILEQVGNVDKIMKNLREVCSGTLQIRDQDNKIIQRSVIKILELAASRKITIPKVILIESFKRVDTENNAIVLNSEVFVPELCDVSQLSLEHKEMEFRHEILEDIFKYISHCRNLKEIRFLYSLLPYKVDAEPVLRQLSAKTVKVCWFPSSIRFDLDLNSGYWVKNIGSSRMTEQEYKKMVAAFRVFEE</sequence>
<dbReference type="Pfam" id="PF05729">
    <property type="entry name" value="NACHT"/>
    <property type="match status" value="1"/>
</dbReference>
<evidence type="ECO:0000259" key="1">
    <source>
        <dbReference type="PROSITE" id="PS50837"/>
    </source>
</evidence>
<comment type="caution">
    <text evidence="2">The sequence shown here is derived from an EMBL/GenBank/DDBJ whole genome shotgun (WGS) entry which is preliminary data.</text>
</comment>
<dbReference type="InterPro" id="IPR013783">
    <property type="entry name" value="Ig-like_fold"/>
</dbReference>
<dbReference type="InterPro" id="IPR007111">
    <property type="entry name" value="NACHT_NTPase"/>
</dbReference>
<dbReference type="SUPFAM" id="SSF48726">
    <property type="entry name" value="Immunoglobulin"/>
    <property type="match status" value="1"/>
</dbReference>
<dbReference type="PANTHER" id="PTHR46312:SF2">
    <property type="entry name" value="NUCLEOTIDE-BINDING OLIGOMERIZATION DOMAIN-CONTAINING PROTEIN 2-LIKE"/>
    <property type="match status" value="1"/>
</dbReference>
<dbReference type="PANTHER" id="PTHR46312">
    <property type="entry name" value="NACHT DOMAIN-CONTAINING PROTEIN"/>
    <property type="match status" value="1"/>
</dbReference>
<dbReference type="Gene3D" id="2.60.40.10">
    <property type="entry name" value="Immunoglobulins"/>
    <property type="match status" value="1"/>
</dbReference>
<dbReference type="OrthoDB" id="120976at2759"/>
<protein>
    <recommendedName>
        <fullName evidence="1">NACHT domain-containing protein</fullName>
    </recommendedName>
</protein>
<dbReference type="Gene3D" id="3.40.50.300">
    <property type="entry name" value="P-loop containing nucleotide triphosphate hydrolases"/>
    <property type="match status" value="1"/>
</dbReference>
<organism evidence="2 3">
    <name type="scientific">Stichopus japonicus</name>
    <name type="common">Sea cucumber</name>
    <dbReference type="NCBI Taxonomy" id="307972"/>
    <lineage>
        <taxon>Eukaryota</taxon>
        <taxon>Metazoa</taxon>
        <taxon>Echinodermata</taxon>
        <taxon>Eleutherozoa</taxon>
        <taxon>Echinozoa</taxon>
        <taxon>Holothuroidea</taxon>
        <taxon>Aspidochirotacea</taxon>
        <taxon>Aspidochirotida</taxon>
        <taxon>Stichopodidae</taxon>
        <taxon>Apostichopus</taxon>
    </lineage>
</organism>
<dbReference type="STRING" id="307972.A0A2G8KX96"/>
<dbReference type="PROSITE" id="PS50837">
    <property type="entry name" value="NACHT"/>
    <property type="match status" value="1"/>
</dbReference>
<dbReference type="SUPFAM" id="SSF52540">
    <property type="entry name" value="P-loop containing nucleoside triphosphate hydrolases"/>
    <property type="match status" value="1"/>
</dbReference>
<feature type="domain" description="NACHT" evidence="1">
    <location>
        <begin position="353"/>
        <end position="476"/>
    </location>
</feature>